<evidence type="ECO:0000313" key="3">
    <source>
        <dbReference type="Proteomes" id="UP000278673"/>
    </source>
</evidence>
<sequence length="204" mass="22339">MLRHRARYAAWLLATVAAITCGALSVWSSTRDREPFAPEASVRPSEYVMWAVLTGVCGRTASRGLMLRGDEAVLVGLVRTRRVRWADVAEVELAQRTGSTQPGGRWRVALRMRDGTPRWVPSFVHGAMGYQRSPSSGPATASSTGTSYSTRPRTPRRNWPARTTRCATPGCAREACPGHPHGRTAEGDRPESRRRRAGQDGGAR</sequence>
<evidence type="ECO:0000256" key="1">
    <source>
        <dbReference type="SAM" id="MobiDB-lite"/>
    </source>
</evidence>
<feature type="compositionally biased region" description="Low complexity" evidence="1">
    <location>
        <begin position="133"/>
        <end position="152"/>
    </location>
</feature>
<evidence type="ECO:0008006" key="4">
    <source>
        <dbReference type="Google" id="ProtNLM"/>
    </source>
</evidence>
<reference evidence="2 3" key="1">
    <citation type="submission" date="2018-10" db="EMBL/GenBank/DDBJ databases">
        <title>Isolation, diversity and antifungal activity of actinobacteria from wheat.</title>
        <authorList>
            <person name="Han C."/>
        </authorList>
    </citation>
    <scope>NUCLEOTIDE SEQUENCE [LARGE SCALE GENOMIC DNA]</scope>
    <source>
        <strain evidence="2 3">NEAU-YY642</strain>
    </source>
</reference>
<dbReference type="AlphaFoldDB" id="A0A3M2LL94"/>
<dbReference type="Proteomes" id="UP000278673">
    <property type="component" value="Unassembled WGS sequence"/>
</dbReference>
<protein>
    <recommendedName>
        <fullName evidence="4">PH domain-containing protein</fullName>
    </recommendedName>
</protein>
<evidence type="ECO:0000313" key="2">
    <source>
        <dbReference type="EMBL" id="RMI38194.1"/>
    </source>
</evidence>
<name>A0A3M2LL94_9ACTN</name>
<gene>
    <name evidence="2" type="ORF">EBN88_17430</name>
</gene>
<organism evidence="2 3">
    <name type="scientific">Streptomyces triticirhizae</name>
    <dbReference type="NCBI Taxonomy" id="2483353"/>
    <lineage>
        <taxon>Bacteria</taxon>
        <taxon>Bacillati</taxon>
        <taxon>Actinomycetota</taxon>
        <taxon>Actinomycetes</taxon>
        <taxon>Kitasatosporales</taxon>
        <taxon>Streptomycetaceae</taxon>
        <taxon>Streptomyces</taxon>
    </lineage>
</organism>
<dbReference type="EMBL" id="RFFJ01000096">
    <property type="protein sequence ID" value="RMI38194.1"/>
    <property type="molecule type" value="Genomic_DNA"/>
</dbReference>
<proteinExistence type="predicted"/>
<comment type="caution">
    <text evidence="2">The sequence shown here is derived from an EMBL/GenBank/DDBJ whole genome shotgun (WGS) entry which is preliminary data.</text>
</comment>
<keyword evidence="3" id="KW-1185">Reference proteome</keyword>
<accession>A0A3M2LL94</accession>
<feature type="region of interest" description="Disordered" evidence="1">
    <location>
        <begin position="130"/>
        <end position="204"/>
    </location>
</feature>